<dbReference type="AlphaFoldDB" id="A0A8J2YZZ1"/>
<dbReference type="PANTHER" id="PTHR34653">
    <property type="match status" value="1"/>
</dbReference>
<dbReference type="RefSeq" id="WP_189050782.1">
    <property type="nucleotide sequence ID" value="NZ_BMJQ01000014.1"/>
</dbReference>
<comment type="caution">
    <text evidence="6">The sequence shown here is derived from an EMBL/GenBank/DDBJ whole genome shotgun (WGS) entry which is preliminary data.</text>
</comment>
<keyword evidence="7" id="KW-1185">Reference proteome</keyword>
<name>A0A8J2YZZ1_9PROT</name>
<evidence type="ECO:0000313" key="7">
    <source>
        <dbReference type="Proteomes" id="UP000646365"/>
    </source>
</evidence>
<keyword evidence="3 4" id="KW-0975">Bacterial flagellum</keyword>
<dbReference type="PRINTS" id="PR01006">
    <property type="entry name" value="FLGHOOKFLIE"/>
</dbReference>
<evidence type="ECO:0000256" key="2">
    <source>
        <dbReference type="ARBA" id="ARBA00009272"/>
    </source>
</evidence>
<dbReference type="NCBIfam" id="TIGR00205">
    <property type="entry name" value="fliE"/>
    <property type="match status" value="1"/>
</dbReference>
<dbReference type="GO" id="GO:0071973">
    <property type="term" value="P:bacterial-type flagellum-dependent cell motility"/>
    <property type="evidence" value="ECO:0007669"/>
    <property type="project" value="InterPro"/>
</dbReference>
<evidence type="ECO:0000256" key="5">
    <source>
        <dbReference type="NCBIfam" id="TIGR00205"/>
    </source>
</evidence>
<sequence length="101" mass="10053">MTINVAAGAAAYANAAKTLTQPQGAASQGGGGFGDLLKNALESAVDAQKGGEIASMQAVAGHADINSVVAAVTNADVTLQTVVAVRDKVVSAYQEILHMTV</sequence>
<evidence type="ECO:0000256" key="3">
    <source>
        <dbReference type="ARBA" id="ARBA00023143"/>
    </source>
</evidence>
<protein>
    <recommendedName>
        <fullName evidence="4 5">Flagellar hook-basal body complex protein FliE</fullName>
    </recommendedName>
</protein>
<evidence type="ECO:0000313" key="6">
    <source>
        <dbReference type="EMBL" id="GGF37145.1"/>
    </source>
</evidence>
<dbReference type="Proteomes" id="UP000646365">
    <property type="component" value="Unassembled WGS sequence"/>
</dbReference>
<dbReference type="EMBL" id="BMJQ01000014">
    <property type="protein sequence ID" value="GGF37145.1"/>
    <property type="molecule type" value="Genomic_DNA"/>
</dbReference>
<evidence type="ECO:0000256" key="4">
    <source>
        <dbReference type="HAMAP-Rule" id="MF_00724"/>
    </source>
</evidence>
<dbReference type="PANTHER" id="PTHR34653:SF1">
    <property type="entry name" value="FLAGELLAR HOOK-BASAL BODY COMPLEX PROTEIN FLIE"/>
    <property type="match status" value="1"/>
</dbReference>
<comment type="similarity">
    <text evidence="2 4">Belongs to the FliE family.</text>
</comment>
<dbReference type="GO" id="GO:0005198">
    <property type="term" value="F:structural molecule activity"/>
    <property type="evidence" value="ECO:0007669"/>
    <property type="project" value="UniProtKB-UniRule"/>
</dbReference>
<accession>A0A8J2YZZ1</accession>
<dbReference type="GO" id="GO:0009425">
    <property type="term" value="C:bacterial-type flagellum basal body"/>
    <property type="evidence" value="ECO:0007669"/>
    <property type="project" value="UniProtKB-SubCell"/>
</dbReference>
<comment type="subcellular location">
    <subcellularLocation>
        <location evidence="1 4">Bacterial flagellum basal body</location>
    </subcellularLocation>
</comment>
<evidence type="ECO:0000256" key="1">
    <source>
        <dbReference type="ARBA" id="ARBA00004117"/>
    </source>
</evidence>
<organism evidence="6 7">
    <name type="scientific">Aliidongia dinghuensis</name>
    <dbReference type="NCBI Taxonomy" id="1867774"/>
    <lineage>
        <taxon>Bacteria</taxon>
        <taxon>Pseudomonadati</taxon>
        <taxon>Pseudomonadota</taxon>
        <taxon>Alphaproteobacteria</taxon>
        <taxon>Rhodospirillales</taxon>
        <taxon>Dongiaceae</taxon>
        <taxon>Aliidongia</taxon>
    </lineage>
</organism>
<dbReference type="InterPro" id="IPR001624">
    <property type="entry name" value="FliE"/>
</dbReference>
<dbReference type="GO" id="GO:0003774">
    <property type="term" value="F:cytoskeletal motor activity"/>
    <property type="evidence" value="ECO:0007669"/>
    <property type="project" value="InterPro"/>
</dbReference>
<reference evidence="6" key="2">
    <citation type="submission" date="2020-09" db="EMBL/GenBank/DDBJ databases">
        <authorList>
            <person name="Sun Q."/>
            <person name="Zhou Y."/>
        </authorList>
    </citation>
    <scope>NUCLEOTIDE SEQUENCE</scope>
    <source>
        <strain evidence="6">CGMCC 1.15725</strain>
    </source>
</reference>
<gene>
    <name evidence="4" type="primary">fliE</name>
    <name evidence="6" type="ORF">GCM10011611_49570</name>
</gene>
<reference evidence="6" key="1">
    <citation type="journal article" date="2014" name="Int. J. Syst. Evol. Microbiol.">
        <title>Complete genome sequence of Corynebacterium casei LMG S-19264T (=DSM 44701T), isolated from a smear-ripened cheese.</title>
        <authorList>
            <consortium name="US DOE Joint Genome Institute (JGI-PGF)"/>
            <person name="Walter F."/>
            <person name="Albersmeier A."/>
            <person name="Kalinowski J."/>
            <person name="Ruckert C."/>
        </authorList>
    </citation>
    <scope>NUCLEOTIDE SEQUENCE</scope>
    <source>
        <strain evidence="6">CGMCC 1.15725</strain>
    </source>
</reference>
<proteinExistence type="inferred from homology"/>
<dbReference type="HAMAP" id="MF_00724">
    <property type="entry name" value="FliE"/>
    <property type="match status" value="1"/>
</dbReference>
<dbReference type="Pfam" id="PF02049">
    <property type="entry name" value="FliE"/>
    <property type="match status" value="1"/>
</dbReference>